<evidence type="ECO:0000256" key="2">
    <source>
        <dbReference type="ARBA" id="ARBA00023239"/>
    </source>
</evidence>
<protein>
    <recommendedName>
        <fullName evidence="3">Cyanate lyase C-terminal domain-containing protein</fullName>
    </recommendedName>
</protein>
<evidence type="ECO:0000313" key="4">
    <source>
        <dbReference type="EMBL" id="GBG83049.1"/>
    </source>
</evidence>
<dbReference type="Gene3D" id="3.30.1160.10">
    <property type="entry name" value="Cyanate lyase, C-terminal domain"/>
    <property type="match status" value="1"/>
</dbReference>
<sequence>MAGLTGEAKRHLVKSLMRAKELSGKTFDEIAEEAGVTNVYAAQLFFNQAQLRGNTVERLVGAVPYLIERDHTLIEGMKKPPFRSYDETVLHEPFVYRLYEFVMHYGEAIKAVVEEKLGDGVMSTADFYCSVDKMKGKDGEPRVVITLNGKFIPHVEHLSADDVSQRCTCSCKHCQNDAVR</sequence>
<evidence type="ECO:0000259" key="3">
    <source>
        <dbReference type="SMART" id="SM01116"/>
    </source>
</evidence>
<dbReference type="InterPro" id="IPR003712">
    <property type="entry name" value="Cyanate_lyase_C"/>
</dbReference>
<dbReference type="PANTHER" id="PTHR34186">
    <property type="entry name" value="CYANATE HYDRATASE"/>
    <property type="match status" value="1"/>
</dbReference>
<dbReference type="SUPFAM" id="SSF55234">
    <property type="entry name" value="Cyanase C-terminal domain"/>
    <property type="match status" value="1"/>
</dbReference>
<dbReference type="PIRSF" id="PIRSF001263">
    <property type="entry name" value="Cyanate_hydratas"/>
    <property type="match status" value="1"/>
</dbReference>
<proteinExistence type="predicted"/>
<dbReference type="SMART" id="SM01116">
    <property type="entry name" value="Cyanate_lyase"/>
    <property type="match status" value="1"/>
</dbReference>
<comment type="function">
    <text evidence="1">Catalyzes the reaction of cyanate with bicarbonate to produce ammonia and carbon dioxide.</text>
</comment>
<dbReference type="GO" id="GO:0008824">
    <property type="term" value="F:cyanate hydratase activity"/>
    <property type="evidence" value="ECO:0007669"/>
    <property type="project" value="InterPro"/>
</dbReference>
<dbReference type="EMBL" id="BFEA01000426">
    <property type="protein sequence ID" value="GBG83049.1"/>
    <property type="molecule type" value="Genomic_DNA"/>
</dbReference>
<dbReference type="Proteomes" id="UP000265515">
    <property type="component" value="Unassembled WGS sequence"/>
</dbReference>
<dbReference type="Pfam" id="PF02560">
    <property type="entry name" value="Cyanate_lyase"/>
    <property type="match status" value="1"/>
</dbReference>
<keyword evidence="5" id="KW-1185">Reference proteome</keyword>
<dbReference type="PANTHER" id="PTHR34186:SF2">
    <property type="entry name" value="CYANATE HYDRATASE"/>
    <property type="match status" value="1"/>
</dbReference>
<dbReference type="PRINTS" id="PR01693">
    <property type="entry name" value="CYANASE"/>
</dbReference>
<evidence type="ECO:0000256" key="1">
    <source>
        <dbReference type="ARBA" id="ARBA00003561"/>
    </source>
</evidence>
<feature type="domain" description="Cyanate lyase C-terminal" evidence="3">
    <location>
        <begin position="84"/>
        <end position="157"/>
    </location>
</feature>
<dbReference type="SUPFAM" id="SSF47413">
    <property type="entry name" value="lambda repressor-like DNA-binding domains"/>
    <property type="match status" value="1"/>
</dbReference>
<dbReference type="InterPro" id="IPR010982">
    <property type="entry name" value="Lambda_DNA-bd_dom_sf"/>
</dbReference>
<accession>A0A388LL54</accession>
<keyword evidence="2" id="KW-0456">Lyase</keyword>
<dbReference type="InterPro" id="IPR036581">
    <property type="entry name" value="Cyanate_lyase_C_sf"/>
</dbReference>
<dbReference type="AlphaFoldDB" id="A0A388LL54"/>
<comment type="caution">
    <text evidence="4">The sequence shown here is derived from an EMBL/GenBank/DDBJ whole genome shotgun (WGS) entry which is preliminary data.</text>
</comment>
<dbReference type="Gramene" id="GBG83049">
    <property type="protein sequence ID" value="GBG83049"/>
    <property type="gene ID" value="CBR_g36666"/>
</dbReference>
<dbReference type="STRING" id="69332.A0A388LL54"/>
<dbReference type="InterPro" id="IPR008076">
    <property type="entry name" value="Cyanase"/>
</dbReference>
<dbReference type="GO" id="GO:0003677">
    <property type="term" value="F:DNA binding"/>
    <property type="evidence" value="ECO:0007669"/>
    <property type="project" value="InterPro"/>
</dbReference>
<reference evidence="4 5" key="1">
    <citation type="journal article" date="2018" name="Cell">
        <title>The Chara Genome: Secondary Complexity and Implications for Plant Terrestrialization.</title>
        <authorList>
            <person name="Nishiyama T."/>
            <person name="Sakayama H."/>
            <person name="Vries J.D."/>
            <person name="Buschmann H."/>
            <person name="Saint-Marcoux D."/>
            <person name="Ullrich K.K."/>
            <person name="Haas F.B."/>
            <person name="Vanderstraeten L."/>
            <person name="Becker D."/>
            <person name="Lang D."/>
            <person name="Vosolsobe S."/>
            <person name="Rombauts S."/>
            <person name="Wilhelmsson P.K.I."/>
            <person name="Janitza P."/>
            <person name="Kern R."/>
            <person name="Heyl A."/>
            <person name="Rumpler F."/>
            <person name="Villalobos L.I.A.C."/>
            <person name="Clay J.M."/>
            <person name="Skokan R."/>
            <person name="Toyoda A."/>
            <person name="Suzuki Y."/>
            <person name="Kagoshima H."/>
            <person name="Schijlen E."/>
            <person name="Tajeshwar N."/>
            <person name="Catarino B."/>
            <person name="Hetherington A.J."/>
            <person name="Saltykova A."/>
            <person name="Bonnot C."/>
            <person name="Breuninger H."/>
            <person name="Symeonidi A."/>
            <person name="Radhakrishnan G.V."/>
            <person name="Van Nieuwerburgh F."/>
            <person name="Deforce D."/>
            <person name="Chang C."/>
            <person name="Karol K.G."/>
            <person name="Hedrich R."/>
            <person name="Ulvskov P."/>
            <person name="Glockner G."/>
            <person name="Delwiche C.F."/>
            <person name="Petrasek J."/>
            <person name="Van de Peer Y."/>
            <person name="Friml J."/>
            <person name="Beilby M."/>
            <person name="Dolan L."/>
            <person name="Kohara Y."/>
            <person name="Sugano S."/>
            <person name="Fujiyama A."/>
            <person name="Delaux P.-M."/>
            <person name="Quint M."/>
            <person name="TheiBen G."/>
            <person name="Hagemann M."/>
            <person name="Harholt J."/>
            <person name="Dunand C."/>
            <person name="Zachgo S."/>
            <person name="Langdale J."/>
            <person name="Maumus F."/>
            <person name="Straeten D.V.D."/>
            <person name="Gould S.B."/>
            <person name="Rensing S.A."/>
        </authorList>
    </citation>
    <scope>NUCLEOTIDE SEQUENCE [LARGE SCALE GENOMIC DNA]</scope>
    <source>
        <strain evidence="4 5">S276</strain>
    </source>
</reference>
<organism evidence="4 5">
    <name type="scientific">Chara braunii</name>
    <name type="common">Braun's stonewort</name>
    <dbReference type="NCBI Taxonomy" id="69332"/>
    <lineage>
        <taxon>Eukaryota</taxon>
        <taxon>Viridiplantae</taxon>
        <taxon>Streptophyta</taxon>
        <taxon>Charophyceae</taxon>
        <taxon>Charales</taxon>
        <taxon>Characeae</taxon>
        <taxon>Chara</taxon>
    </lineage>
</organism>
<dbReference type="OrthoDB" id="10019422at2759"/>
<dbReference type="OMA" id="YELVMIN"/>
<name>A0A388LL54_CHABU</name>
<evidence type="ECO:0000313" key="5">
    <source>
        <dbReference type="Proteomes" id="UP000265515"/>
    </source>
</evidence>
<gene>
    <name evidence="4" type="ORF">CBR_g36666</name>
</gene>
<dbReference type="Gene3D" id="1.10.260.40">
    <property type="entry name" value="lambda repressor-like DNA-binding domains"/>
    <property type="match status" value="1"/>
</dbReference>